<dbReference type="AlphaFoldDB" id="A0A7W9AML3"/>
<name>A0A7W9AML3_9SPHN</name>
<evidence type="ECO:0000313" key="1">
    <source>
        <dbReference type="EMBL" id="MBB5697027.1"/>
    </source>
</evidence>
<comment type="caution">
    <text evidence="1">The sequence shown here is derived from an EMBL/GenBank/DDBJ whole genome shotgun (WGS) entry which is preliminary data.</text>
</comment>
<proteinExistence type="predicted"/>
<dbReference type="RefSeq" id="WP_184023625.1">
    <property type="nucleotide sequence ID" value="NZ_JACIJJ010000001.1"/>
</dbReference>
<keyword evidence="2" id="KW-1185">Reference proteome</keyword>
<accession>A0A7W9AML3</accession>
<evidence type="ECO:0000313" key="2">
    <source>
        <dbReference type="Proteomes" id="UP000557739"/>
    </source>
</evidence>
<dbReference type="Proteomes" id="UP000557739">
    <property type="component" value="Unassembled WGS sequence"/>
</dbReference>
<reference evidence="1 2" key="1">
    <citation type="submission" date="2020-08" db="EMBL/GenBank/DDBJ databases">
        <title>Genomic Encyclopedia of Type Strains, Phase IV (KMG-IV): sequencing the most valuable type-strain genomes for metagenomic binning, comparative biology and taxonomic classification.</title>
        <authorList>
            <person name="Goeker M."/>
        </authorList>
    </citation>
    <scope>NUCLEOTIDE SEQUENCE [LARGE SCALE GENOMIC DNA]</scope>
    <source>
        <strain evidence="1 2">DSM 27244</strain>
    </source>
</reference>
<sequence length="196" mass="22027">MIQFHQEGAALANNQRGGKSMTDANAWKWWAGRDEEWFDVGPCDTREQAIEEGHASHEDGFHIIEALPGDLKFSAARMIDDQYYEADDLFDFDHTEPDRSGPHQEADAELQALLDAWTEKWGHTFVTPTMFRATRNGEHVRARYLEAGPLSADEEADLTALDALSKAGDSMTLDEGSRRYTLNARRVHFARESAGA</sequence>
<organism evidence="1 2">
    <name type="scientific">Sphingomonas yantingensis</name>
    <dbReference type="NCBI Taxonomy" id="1241761"/>
    <lineage>
        <taxon>Bacteria</taxon>
        <taxon>Pseudomonadati</taxon>
        <taxon>Pseudomonadota</taxon>
        <taxon>Alphaproteobacteria</taxon>
        <taxon>Sphingomonadales</taxon>
        <taxon>Sphingomonadaceae</taxon>
        <taxon>Sphingomonas</taxon>
    </lineage>
</organism>
<gene>
    <name evidence="1" type="ORF">FHR19_000352</name>
</gene>
<protein>
    <submittedName>
        <fullName evidence="1">Uncharacterized protein</fullName>
    </submittedName>
</protein>
<dbReference type="EMBL" id="JACIJJ010000001">
    <property type="protein sequence ID" value="MBB5697027.1"/>
    <property type="molecule type" value="Genomic_DNA"/>
</dbReference>